<reference evidence="2 3" key="1">
    <citation type="journal article" date="2024" name="G3 (Bethesda)">
        <title>Genome assembly of Hibiscus sabdariffa L. provides insights into metabolisms of medicinal natural products.</title>
        <authorList>
            <person name="Kim T."/>
        </authorList>
    </citation>
    <scope>NUCLEOTIDE SEQUENCE [LARGE SCALE GENOMIC DNA]</scope>
    <source>
        <strain evidence="2">TK-2024</strain>
        <tissue evidence="2">Old leaves</tissue>
    </source>
</reference>
<dbReference type="PANTHER" id="PTHR23032">
    <property type="entry name" value="BRO1 DOMAIN-CONTAINING PROTEIN BROX"/>
    <property type="match status" value="1"/>
</dbReference>
<protein>
    <submittedName>
        <fullName evidence="2">Uncharacterized protein</fullName>
    </submittedName>
</protein>
<name>A0ABR2CY51_9ROSI</name>
<gene>
    <name evidence="2" type="ORF">V6N12_020450</name>
</gene>
<comment type="caution">
    <text evidence="2">The sequence shown here is derived from an EMBL/GenBank/DDBJ whole genome shotgun (WGS) entry which is preliminary data.</text>
</comment>
<feature type="chain" id="PRO_5045319195" evidence="1">
    <location>
        <begin position="19"/>
        <end position="182"/>
    </location>
</feature>
<evidence type="ECO:0000313" key="2">
    <source>
        <dbReference type="EMBL" id="KAK8525966.1"/>
    </source>
</evidence>
<organism evidence="2 3">
    <name type="scientific">Hibiscus sabdariffa</name>
    <name type="common">roselle</name>
    <dbReference type="NCBI Taxonomy" id="183260"/>
    <lineage>
        <taxon>Eukaryota</taxon>
        <taxon>Viridiplantae</taxon>
        <taxon>Streptophyta</taxon>
        <taxon>Embryophyta</taxon>
        <taxon>Tracheophyta</taxon>
        <taxon>Spermatophyta</taxon>
        <taxon>Magnoliopsida</taxon>
        <taxon>eudicotyledons</taxon>
        <taxon>Gunneridae</taxon>
        <taxon>Pentapetalae</taxon>
        <taxon>rosids</taxon>
        <taxon>malvids</taxon>
        <taxon>Malvales</taxon>
        <taxon>Malvaceae</taxon>
        <taxon>Malvoideae</taxon>
        <taxon>Hibiscus</taxon>
    </lineage>
</organism>
<evidence type="ECO:0000256" key="1">
    <source>
        <dbReference type="SAM" id="SignalP"/>
    </source>
</evidence>
<keyword evidence="1" id="KW-0732">Signal</keyword>
<dbReference type="PANTHER" id="PTHR23032:SF13">
    <property type="entry name" value="BRO1 DOMAIN-CONTAINING PROTEIN BROX"/>
    <property type="match status" value="1"/>
</dbReference>
<dbReference type="Proteomes" id="UP001472677">
    <property type="component" value="Unassembled WGS sequence"/>
</dbReference>
<keyword evidence="3" id="KW-1185">Reference proteome</keyword>
<sequence length="182" mass="20926">MAELGCLVLRILVFVAKCLEELIDSMMMLSVYLLKILDAWCRNPPPWGTMKYLSEKIPKDASSMVRINRDLYSYEKKVIMETALALPDFALALTPDEYQLPPVDPSWNENVQWSHMGRNHVNPDQRQNSNIRNARGKWKISPTPFAAILWRLRSGIFILMVRSCLELPLVDNSFAEDCRLGV</sequence>
<dbReference type="InterPro" id="IPR038898">
    <property type="entry name" value="BROX"/>
</dbReference>
<proteinExistence type="predicted"/>
<feature type="signal peptide" evidence="1">
    <location>
        <begin position="1"/>
        <end position="18"/>
    </location>
</feature>
<evidence type="ECO:0000313" key="3">
    <source>
        <dbReference type="Proteomes" id="UP001472677"/>
    </source>
</evidence>
<accession>A0ABR2CY51</accession>
<dbReference type="EMBL" id="JBBPBM010000039">
    <property type="protein sequence ID" value="KAK8525966.1"/>
    <property type="molecule type" value="Genomic_DNA"/>
</dbReference>